<accession>A0A7W7LPL3</accession>
<evidence type="ECO:0000313" key="2">
    <source>
        <dbReference type="Proteomes" id="UP000556084"/>
    </source>
</evidence>
<protein>
    <submittedName>
        <fullName evidence="1">Transposase-like protein</fullName>
    </submittedName>
</protein>
<evidence type="ECO:0000313" key="1">
    <source>
        <dbReference type="EMBL" id="MBB4893503.1"/>
    </source>
</evidence>
<dbReference type="AlphaFoldDB" id="A0A7W7LPL3"/>
<gene>
    <name evidence="1" type="ORF">FHS39_002534</name>
</gene>
<name>A0A7W7LPL3_9ACTN</name>
<reference evidence="1 2" key="1">
    <citation type="submission" date="2020-08" db="EMBL/GenBank/DDBJ databases">
        <title>Genomic Encyclopedia of Type Strains, Phase III (KMG-III): the genomes of soil and plant-associated and newly described type strains.</title>
        <authorList>
            <person name="Whitman W."/>
        </authorList>
    </citation>
    <scope>NUCLEOTIDE SEQUENCE [LARGE SCALE GENOMIC DNA]</scope>
    <source>
        <strain evidence="1 2">CECT 3266</strain>
    </source>
</reference>
<dbReference type="Proteomes" id="UP000556084">
    <property type="component" value="Unassembled WGS sequence"/>
</dbReference>
<dbReference type="Gene3D" id="3.40.1800.10">
    <property type="entry name" value="His-Me finger endonucleases"/>
    <property type="match status" value="1"/>
</dbReference>
<dbReference type="RefSeq" id="WP_184349342.1">
    <property type="nucleotide sequence ID" value="NZ_JACHJH010000003.1"/>
</dbReference>
<dbReference type="InterPro" id="IPR004211">
    <property type="entry name" value="Endonuclease_7"/>
</dbReference>
<dbReference type="Pfam" id="PF02945">
    <property type="entry name" value="Endonuclease_7"/>
    <property type="match status" value="1"/>
</dbReference>
<keyword evidence="2" id="KW-1185">Reference proteome</keyword>
<dbReference type="InterPro" id="IPR044925">
    <property type="entry name" value="His-Me_finger_sf"/>
</dbReference>
<sequence>MRIPRTNCARCDVVLTDENGYRRSDSATFRSLCRSCFAHGRRLRHDADEEKRREELGLASPHCAICGSTETVTRSGRVRHPSIDHCHRTGVIRGVLCSGCNSGLGLFNDDPARLRAAAEYLERYATSAGA</sequence>
<organism evidence="1 2">
    <name type="scientific">Streptomyces olivoverticillatus</name>
    <dbReference type="NCBI Taxonomy" id="66427"/>
    <lineage>
        <taxon>Bacteria</taxon>
        <taxon>Bacillati</taxon>
        <taxon>Actinomycetota</taxon>
        <taxon>Actinomycetes</taxon>
        <taxon>Kitasatosporales</taxon>
        <taxon>Streptomycetaceae</taxon>
        <taxon>Streptomyces</taxon>
    </lineage>
</organism>
<dbReference type="EMBL" id="JACHJH010000003">
    <property type="protein sequence ID" value="MBB4893503.1"/>
    <property type="molecule type" value="Genomic_DNA"/>
</dbReference>
<comment type="caution">
    <text evidence="1">The sequence shown here is derived from an EMBL/GenBank/DDBJ whole genome shotgun (WGS) entry which is preliminary data.</text>
</comment>
<dbReference type="SUPFAM" id="SSF54060">
    <property type="entry name" value="His-Me finger endonucleases"/>
    <property type="match status" value="1"/>
</dbReference>
<dbReference type="InterPro" id="IPR038563">
    <property type="entry name" value="Endonuclease_7_sf"/>
</dbReference>
<proteinExistence type="predicted"/>